<feature type="transmembrane region" description="Helical" evidence="1">
    <location>
        <begin position="56"/>
        <end position="76"/>
    </location>
</feature>
<dbReference type="AlphaFoldDB" id="A0A086J7F0"/>
<feature type="transmembrane region" description="Helical" evidence="1">
    <location>
        <begin position="236"/>
        <end position="260"/>
    </location>
</feature>
<keyword evidence="1 2" id="KW-0812">Transmembrane</keyword>
<dbReference type="Proteomes" id="UP000028828">
    <property type="component" value="Unassembled WGS sequence"/>
</dbReference>
<feature type="transmembrane region" description="Helical" evidence="1">
    <location>
        <begin position="32"/>
        <end position="50"/>
    </location>
</feature>
<evidence type="ECO:0000313" key="3">
    <source>
        <dbReference type="Proteomes" id="UP000028828"/>
    </source>
</evidence>
<reference evidence="2 3" key="1">
    <citation type="submission" date="2014-03" db="EMBL/GenBank/DDBJ databases">
        <authorList>
            <person name="Sibley D."/>
            <person name="Venepally P."/>
            <person name="Karamycheva S."/>
            <person name="Hadjithomas M."/>
            <person name="Khan A."/>
            <person name="Brunk B."/>
            <person name="Roos D."/>
            <person name="Caler E."/>
            <person name="Lorenzi H."/>
        </authorList>
    </citation>
    <scope>NUCLEOTIDE SEQUENCE [LARGE SCALE GENOMIC DNA]</scope>
    <source>
        <strain evidence="3">p89</strain>
    </source>
</reference>
<feature type="transmembrane region" description="Helical" evidence="1">
    <location>
        <begin position="88"/>
        <end position="114"/>
    </location>
</feature>
<protein>
    <submittedName>
        <fullName evidence="2">Putative transmembrane protein</fullName>
    </submittedName>
</protein>
<keyword evidence="1" id="KW-0472">Membrane</keyword>
<comment type="caution">
    <text evidence="2">The sequence shown here is derived from an EMBL/GenBank/DDBJ whole genome shotgun (WGS) entry which is preliminary data.</text>
</comment>
<feature type="transmembrane region" description="Helical" evidence="1">
    <location>
        <begin position="323"/>
        <end position="343"/>
    </location>
</feature>
<dbReference type="EMBL" id="AEYI02002492">
    <property type="protein sequence ID" value="KFG28068.1"/>
    <property type="molecule type" value="Genomic_DNA"/>
</dbReference>
<keyword evidence="1" id="KW-1133">Transmembrane helix</keyword>
<name>A0A086J7F0_TOXGO</name>
<proteinExistence type="predicted"/>
<accession>A0A086J7F0</accession>
<feature type="transmembrane region" description="Helical" evidence="1">
    <location>
        <begin position="272"/>
        <end position="290"/>
    </location>
</feature>
<evidence type="ECO:0000313" key="2">
    <source>
        <dbReference type="EMBL" id="KFG28068.1"/>
    </source>
</evidence>
<dbReference type="OrthoDB" id="329609at2759"/>
<gene>
    <name evidence="2" type="ORF">TGP89_321590</name>
</gene>
<organism evidence="2 3">
    <name type="scientific">Toxoplasma gondii p89</name>
    <dbReference type="NCBI Taxonomy" id="943119"/>
    <lineage>
        <taxon>Eukaryota</taxon>
        <taxon>Sar</taxon>
        <taxon>Alveolata</taxon>
        <taxon>Apicomplexa</taxon>
        <taxon>Conoidasida</taxon>
        <taxon>Coccidia</taxon>
        <taxon>Eucoccidiorida</taxon>
        <taxon>Eimeriorina</taxon>
        <taxon>Sarcocystidae</taxon>
        <taxon>Toxoplasma</taxon>
    </lineage>
</organism>
<evidence type="ECO:0000256" key="1">
    <source>
        <dbReference type="SAM" id="Phobius"/>
    </source>
</evidence>
<sequence>MAEPEASCGFAAPKEDEDEQEPFCTGKCTAEALIVFFVYTLVVFGCTLLTKFGTGSLVVTATIPVAVLFFFVFYVFGRQIPSKQIAYVALSTLALAVPLSLVLPVVRSGWMMVIRLLDFATYRPDKPWFVRPGYPLWSFVDTFLLEATIQELIKYAVIYKAFSKKLIQRPGDVIVYSAVASCVIATADVGMQALKVVSSLRNMPTFVLISGPVTGRGPSPHGLPDHQAGILWSFTLYYAGFIVPMQVGTGFILACTLAGRELLHRRKSFLQIIRWPILLHGAPVFASQILRHISHNEAHRVLHGADPATLTSAELSRLGSLTALLQFTVCALMALGVCITFILSRLLYLRLVRTLGTHSLPTTALPAKTGFLFSWQDVFEAENCST</sequence>
<dbReference type="VEuPathDB" id="ToxoDB:TGP89_321590"/>